<accession>A0A645GSM5</accession>
<sequence length="95" mass="11152">MDFINFLLRLLFIRVADSYERRIKIRWITRFMPERHLGTVKALVVVLLGKQDGVMIRIIGLHDHFTGQLGATRATADLGQQLERPFRRPEIRQPQ</sequence>
<organism evidence="1">
    <name type="scientific">bioreactor metagenome</name>
    <dbReference type="NCBI Taxonomy" id="1076179"/>
    <lineage>
        <taxon>unclassified sequences</taxon>
        <taxon>metagenomes</taxon>
        <taxon>ecological metagenomes</taxon>
    </lineage>
</organism>
<name>A0A645GSM5_9ZZZZ</name>
<evidence type="ECO:0000313" key="1">
    <source>
        <dbReference type="EMBL" id="MPN27004.1"/>
    </source>
</evidence>
<dbReference type="EMBL" id="VSSQ01076738">
    <property type="protein sequence ID" value="MPN27004.1"/>
    <property type="molecule type" value="Genomic_DNA"/>
</dbReference>
<reference evidence="1" key="1">
    <citation type="submission" date="2019-08" db="EMBL/GenBank/DDBJ databases">
        <authorList>
            <person name="Kucharzyk K."/>
            <person name="Murdoch R.W."/>
            <person name="Higgins S."/>
            <person name="Loffler F."/>
        </authorList>
    </citation>
    <scope>NUCLEOTIDE SEQUENCE</scope>
</reference>
<proteinExistence type="predicted"/>
<dbReference type="AlphaFoldDB" id="A0A645GSM5"/>
<comment type="caution">
    <text evidence="1">The sequence shown here is derived from an EMBL/GenBank/DDBJ whole genome shotgun (WGS) entry which is preliminary data.</text>
</comment>
<gene>
    <name evidence="1" type="ORF">SDC9_174431</name>
</gene>
<protein>
    <submittedName>
        <fullName evidence="1">Uncharacterized protein</fullName>
    </submittedName>
</protein>